<dbReference type="Pfam" id="PF14989">
    <property type="entry name" value="CCDC32"/>
    <property type="match status" value="1"/>
</dbReference>
<evidence type="ECO:0000256" key="1">
    <source>
        <dbReference type="SAM" id="MobiDB-lite"/>
    </source>
</evidence>
<feature type="compositionally biased region" description="Basic and acidic residues" evidence="1">
    <location>
        <begin position="172"/>
        <end position="189"/>
    </location>
</feature>
<reference evidence="2" key="1">
    <citation type="submission" date="2020-06" db="EMBL/GenBank/DDBJ databases">
        <title>Draft genome of Bugula neritina, a colonial animal packing powerful symbionts and potential medicines.</title>
        <authorList>
            <person name="Rayko M."/>
        </authorList>
    </citation>
    <scope>NUCLEOTIDE SEQUENCE [LARGE SCALE GENOMIC DNA]</scope>
    <source>
        <strain evidence="2">Kwan_BN1</strain>
    </source>
</reference>
<dbReference type="InterPro" id="IPR028039">
    <property type="entry name" value="CCDC32"/>
</dbReference>
<keyword evidence="3" id="KW-1185">Reference proteome</keyword>
<sequence length="204" mass="22689">MLNGPFAEDLFQSSDGLLCMESINCDPWQVEGAESGAESDTPSTFGQTSSPEFANLSIGECQKLLEACVSPAATDESSSQWEFETDHTYLNKLEKRLERLYKVKGKAERQSMIKQLSDRADAMFNSDCERVDSAVVESTLSSNAVVKHLFPHQQALTADEKYELVKYDELSTDREEIEDSHCKNGEVRVNDSTNDSKNVSTLPS</sequence>
<dbReference type="EMBL" id="VXIV02002771">
    <property type="protein sequence ID" value="KAF6023016.1"/>
    <property type="molecule type" value="Genomic_DNA"/>
</dbReference>
<feature type="compositionally biased region" description="Polar residues" evidence="1">
    <location>
        <begin position="38"/>
        <end position="50"/>
    </location>
</feature>
<organism evidence="2 3">
    <name type="scientific">Bugula neritina</name>
    <name type="common">Brown bryozoan</name>
    <name type="synonym">Sertularia neritina</name>
    <dbReference type="NCBI Taxonomy" id="10212"/>
    <lineage>
        <taxon>Eukaryota</taxon>
        <taxon>Metazoa</taxon>
        <taxon>Spiralia</taxon>
        <taxon>Lophotrochozoa</taxon>
        <taxon>Bryozoa</taxon>
        <taxon>Gymnolaemata</taxon>
        <taxon>Cheilostomatida</taxon>
        <taxon>Flustrina</taxon>
        <taxon>Buguloidea</taxon>
        <taxon>Bugulidae</taxon>
        <taxon>Bugula</taxon>
    </lineage>
</organism>
<gene>
    <name evidence="2" type="ORF">EB796_018658</name>
</gene>
<protein>
    <submittedName>
        <fullName evidence="2">Uncharacterized protein</fullName>
    </submittedName>
</protein>
<accession>A0A7J7JBJ6</accession>
<feature type="region of interest" description="Disordered" evidence="1">
    <location>
        <begin position="30"/>
        <end position="50"/>
    </location>
</feature>
<dbReference type="AlphaFoldDB" id="A0A7J7JBJ6"/>
<evidence type="ECO:0000313" key="3">
    <source>
        <dbReference type="Proteomes" id="UP000593567"/>
    </source>
</evidence>
<comment type="caution">
    <text evidence="2">The sequence shown here is derived from an EMBL/GenBank/DDBJ whole genome shotgun (WGS) entry which is preliminary data.</text>
</comment>
<evidence type="ECO:0000313" key="2">
    <source>
        <dbReference type="EMBL" id="KAF6023016.1"/>
    </source>
</evidence>
<name>A0A7J7JBJ6_BUGNE</name>
<feature type="compositionally biased region" description="Polar residues" evidence="1">
    <location>
        <begin position="190"/>
        <end position="204"/>
    </location>
</feature>
<proteinExistence type="predicted"/>
<dbReference type="Proteomes" id="UP000593567">
    <property type="component" value="Unassembled WGS sequence"/>
</dbReference>
<feature type="region of interest" description="Disordered" evidence="1">
    <location>
        <begin position="172"/>
        <end position="204"/>
    </location>
</feature>